<reference evidence="1" key="2">
    <citation type="submission" date="2013-06" db="EMBL/GenBank/DDBJ databases">
        <title>Draft genome sequence of Clostridium hylemonae (DSM 15053).</title>
        <authorList>
            <person name="Sudarsanam P."/>
            <person name="Ley R."/>
            <person name="Guruge J."/>
            <person name="Turnbaugh P.J."/>
            <person name="Mahowald M."/>
            <person name="Liep D."/>
            <person name="Gordon J."/>
        </authorList>
    </citation>
    <scope>NUCLEOTIDE SEQUENCE</scope>
    <source>
        <strain evidence="1">DSM 15053</strain>
    </source>
</reference>
<dbReference type="AlphaFoldDB" id="C0C632"/>
<dbReference type="Proteomes" id="UP000004893">
    <property type="component" value="Unassembled WGS sequence"/>
</dbReference>
<sequence length="183" mass="21000">MQTDKGAEIMEKVVIIINGNGGVGKDTLCELAAEAFKVTNISSITPIKDIAARYGWNGEKDARSRKFLADLKKVFTEYNDLPTNYLVEEYRKFLESDSELLFVHIREGQEIDKFRRQVNTPCAALLIRRDHLKGRSWGNEADDNVAGYAYDFRYDNDRPLAQAGPDFIRFLRDMLDTVLKKDR</sequence>
<keyword evidence="2" id="KW-1185">Reference proteome</keyword>
<dbReference type="eggNOG" id="ENOG5032TRD">
    <property type="taxonomic scope" value="Bacteria"/>
</dbReference>
<dbReference type="EMBL" id="ABYI02000041">
    <property type="protein sequence ID" value="EEG72566.1"/>
    <property type="molecule type" value="Genomic_DNA"/>
</dbReference>
<dbReference type="SUPFAM" id="SSF52540">
    <property type="entry name" value="P-loop containing nucleoside triphosphate hydrolases"/>
    <property type="match status" value="1"/>
</dbReference>
<name>C0C632_9FIRM</name>
<dbReference type="InterPro" id="IPR027417">
    <property type="entry name" value="P-loop_NTPase"/>
</dbReference>
<proteinExistence type="predicted"/>
<organism evidence="1 2">
    <name type="scientific">[Clostridium] hylemonae DSM 15053</name>
    <dbReference type="NCBI Taxonomy" id="553973"/>
    <lineage>
        <taxon>Bacteria</taxon>
        <taxon>Bacillati</taxon>
        <taxon>Bacillota</taxon>
        <taxon>Clostridia</taxon>
        <taxon>Lachnospirales</taxon>
        <taxon>Lachnospiraceae</taxon>
    </lineage>
</organism>
<protein>
    <submittedName>
        <fullName evidence="1">Uncharacterized protein</fullName>
    </submittedName>
</protein>
<accession>C0C632</accession>
<dbReference type="Gene3D" id="3.40.50.300">
    <property type="entry name" value="P-loop containing nucleotide triphosphate hydrolases"/>
    <property type="match status" value="1"/>
</dbReference>
<evidence type="ECO:0000313" key="1">
    <source>
        <dbReference type="EMBL" id="EEG72566.1"/>
    </source>
</evidence>
<reference evidence="1" key="1">
    <citation type="submission" date="2009-02" db="EMBL/GenBank/DDBJ databases">
        <authorList>
            <person name="Fulton L."/>
            <person name="Clifton S."/>
            <person name="Fulton B."/>
            <person name="Xu J."/>
            <person name="Minx P."/>
            <person name="Pepin K.H."/>
            <person name="Johnson M."/>
            <person name="Bhonagiri V."/>
            <person name="Nash W.E."/>
            <person name="Mardis E.R."/>
            <person name="Wilson R.K."/>
        </authorList>
    </citation>
    <scope>NUCLEOTIDE SEQUENCE [LARGE SCALE GENOMIC DNA]</scope>
    <source>
        <strain evidence="1">DSM 15053</strain>
    </source>
</reference>
<comment type="caution">
    <text evidence="1">The sequence shown here is derived from an EMBL/GenBank/DDBJ whole genome shotgun (WGS) entry which is preliminary data.</text>
</comment>
<gene>
    <name evidence="1" type="ORF">CLOHYLEM_07569</name>
</gene>
<dbReference type="HOGENOM" id="CLU_1516025_0_0_9"/>
<evidence type="ECO:0000313" key="2">
    <source>
        <dbReference type="Proteomes" id="UP000004893"/>
    </source>
</evidence>